<feature type="domain" description="Aminotransferase class V" evidence="10">
    <location>
        <begin position="5"/>
        <end position="318"/>
    </location>
</feature>
<dbReference type="Pfam" id="PF00266">
    <property type="entry name" value="Aminotran_5"/>
    <property type="match status" value="1"/>
</dbReference>
<comment type="caution">
    <text evidence="11">The sequence shown here is derived from an EMBL/GenBank/DDBJ whole genome shotgun (WGS) entry which is preliminary data.</text>
</comment>
<evidence type="ECO:0000256" key="7">
    <source>
        <dbReference type="PIRSR" id="PIRSR000524-50"/>
    </source>
</evidence>
<dbReference type="PROSITE" id="PS00595">
    <property type="entry name" value="AA_TRANSFER_CLASS_5"/>
    <property type="match status" value="1"/>
</dbReference>
<comment type="cofactor">
    <cofactor evidence="1 7 9">
        <name>pyridoxal 5'-phosphate</name>
        <dbReference type="ChEBI" id="CHEBI:597326"/>
    </cofactor>
</comment>
<evidence type="ECO:0000256" key="6">
    <source>
        <dbReference type="PIRSR" id="PIRSR000524-1"/>
    </source>
</evidence>
<dbReference type="GO" id="GO:0019265">
    <property type="term" value="P:glycine biosynthetic process, by transamination of glyoxylate"/>
    <property type="evidence" value="ECO:0007669"/>
    <property type="project" value="TreeGrafter"/>
</dbReference>
<accession>A0A2J6WLZ0</accession>
<reference evidence="11 12" key="1">
    <citation type="submission" date="2018-01" db="EMBL/GenBank/DDBJ databases">
        <title>Metagenomic assembled genomes from two thermal pools in the Uzon Caldera, Kamchatka, Russia.</title>
        <authorList>
            <person name="Wilkins L."/>
            <person name="Ettinger C."/>
        </authorList>
    </citation>
    <scope>NUCLEOTIDE SEQUENCE [LARGE SCALE GENOMIC DNA]</scope>
    <source>
        <strain evidence="11">ZAV-05</strain>
    </source>
</reference>
<keyword evidence="4 11" id="KW-0808">Transferase</keyword>
<evidence type="ECO:0000256" key="9">
    <source>
        <dbReference type="RuleBase" id="RU004504"/>
    </source>
</evidence>
<dbReference type="SUPFAM" id="SSF53383">
    <property type="entry name" value="PLP-dependent transferases"/>
    <property type="match status" value="1"/>
</dbReference>
<sequence length="383" mass="42162">MLKRYLLSPGPTPVPEKVLLDMAMPMIHHRTSEFSNIFKEVREGLKPIFGTRQDVLTIAGSGTAAMEAAIVNTLNEGDKVLVVNAGKFGKRWVEIATTYGLEVITIDIEWGRSVRPEQVESKLIAHPEIKAVLVQASETSTTAYHPIEEIGKIVSLRDETLLIVDGITSVGVYETKMDEWGIDILITGSQKAFMLPPGLALIALSEKAWKFTEKSRIPKFYLNLKKERKSQLENTTSWTPAVSLIIGLKSVLEIMNKEGLPNVYKRHALCAEATRKGLMAMGFELLAKDIPSNSATGIVLPEGFDGGKFVKLMREKAGLTFAGGQDHLKGKILRISHLGYHDFFDTIIALSSLEMGFSQFGLKVELGAGVKVAEEIFKNHIGV</sequence>
<evidence type="ECO:0000313" key="12">
    <source>
        <dbReference type="Proteomes" id="UP000242881"/>
    </source>
</evidence>
<dbReference type="Gene3D" id="3.40.640.10">
    <property type="entry name" value="Type I PLP-dependent aspartate aminotransferase-like (Major domain)"/>
    <property type="match status" value="1"/>
</dbReference>
<evidence type="ECO:0000256" key="1">
    <source>
        <dbReference type="ARBA" id="ARBA00001933"/>
    </source>
</evidence>
<gene>
    <name evidence="11" type="ORF">C0187_04275</name>
</gene>
<comment type="similarity">
    <text evidence="2 8">Belongs to the class-V pyridoxal-phosphate-dependent aminotransferase family.</text>
</comment>
<evidence type="ECO:0000256" key="2">
    <source>
        <dbReference type="ARBA" id="ARBA00009236"/>
    </source>
</evidence>
<dbReference type="PANTHER" id="PTHR21152">
    <property type="entry name" value="AMINOTRANSFERASE CLASS V"/>
    <property type="match status" value="1"/>
</dbReference>
<evidence type="ECO:0000313" key="11">
    <source>
        <dbReference type="EMBL" id="PMP71375.1"/>
    </source>
</evidence>
<dbReference type="Gene3D" id="3.90.1150.10">
    <property type="entry name" value="Aspartate Aminotransferase, domain 1"/>
    <property type="match status" value="1"/>
</dbReference>
<dbReference type="InterPro" id="IPR024169">
    <property type="entry name" value="SP_NH2Trfase/AEP_transaminase"/>
</dbReference>
<keyword evidence="3 11" id="KW-0032">Aminotransferase</keyword>
<organism evidence="11 12">
    <name type="scientific">Calditerrivibrio nitroreducens</name>
    <dbReference type="NCBI Taxonomy" id="477976"/>
    <lineage>
        <taxon>Bacteria</taxon>
        <taxon>Pseudomonadati</taxon>
        <taxon>Deferribacterota</taxon>
        <taxon>Deferribacteres</taxon>
        <taxon>Deferribacterales</taxon>
        <taxon>Calditerrivibrionaceae</taxon>
    </lineage>
</organism>
<proteinExistence type="inferred from homology"/>
<dbReference type="GO" id="GO:0004760">
    <property type="term" value="F:L-serine-pyruvate transaminase activity"/>
    <property type="evidence" value="ECO:0007669"/>
    <property type="project" value="TreeGrafter"/>
</dbReference>
<evidence type="ECO:0000256" key="5">
    <source>
        <dbReference type="ARBA" id="ARBA00022898"/>
    </source>
</evidence>
<dbReference type="InterPro" id="IPR015421">
    <property type="entry name" value="PyrdxlP-dep_Trfase_major"/>
</dbReference>
<dbReference type="GO" id="GO:0008453">
    <property type="term" value="F:alanine-glyoxylate transaminase activity"/>
    <property type="evidence" value="ECO:0007669"/>
    <property type="project" value="TreeGrafter"/>
</dbReference>
<protein>
    <submittedName>
        <fullName evidence="11">Aminotransferase</fullName>
    </submittedName>
</protein>
<evidence type="ECO:0000256" key="4">
    <source>
        <dbReference type="ARBA" id="ARBA00022679"/>
    </source>
</evidence>
<dbReference type="PANTHER" id="PTHR21152:SF40">
    <property type="entry name" value="ALANINE--GLYOXYLATE AMINOTRANSFERASE"/>
    <property type="match status" value="1"/>
</dbReference>
<dbReference type="EMBL" id="PNIN01000042">
    <property type="protein sequence ID" value="PMP71375.1"/>
    <property type="molecule type" value="Genomic_DNA"/>
</dbReference>
<dbReference type="InterPro" id="IPR020578">
    <property type="entry name" value="Aminotrans_V_PyrdxlP_BS"/>
</dbReference>
<dbReference type="PIRSF" id="PIRSF000524">
    <property type="entry name" value="SPT"/>
    <property type="match status" value="1"/>
</dbReference>
<dbReference type="FunFam" id="3.40.640.10:FF:000027">
    <property type="entry name" value="Serine--pyruvate aminotransferase, mitochondrial"/>
    <property type="match status" value="1"/>
</dbReference>
<evidence type="ECO:0000256" key="8">
    <source>
        <dbReference type="RuleBase" id="RU004075"/>
    </source>
</evidence>
<dbReference type="InterPro" id="IPR015422">
    <property type="entry name" value="PyrdxlP-dep_Trfase_small"/>
</dbReference>
<feature type="binding site" evidence="6">
    <location>
        <position position="334"/>
    </location>
    <ligand>
        <name>substrate</name>
    </ligand>
</feature>
<name>A0A2J6WLZ0_9BACT</name>
<dbReference type="InterPro" id="IPR015424">
    <property type="entry name" value="PyrdxlP-dep_Trfase"/>
</dbReference>
<feature type="modified residue" description="N6-(pyridoxal phosphate)lysine" evidence="7">
    <location>
        <position position="191"/>
    </location>
</feature>
<evidence type="ECO:0000259" key="10">
    <source>
        <dbReference type="Pfam" id="PF00266"/>
    </source>
</evidence>
<keyword evidence="5 7" id="KW-0663">Pyridoxal phosphate</keyword>
<dbReference type="Proteomes" id="UP000242881">
    <property type="component" value="Unassembled WGS sequence"/>
</dbReference>
<dbReference type="InterPro" id="IPR000192">
    <property type="entry name" value="Aminotrans_V_dom"/>
</dbReference>
<dbReference type="AlphaFoldDB" id="A0A2J6WLZ0"/>
<evidence type="ECO:0000256" key="3">
    <source>
        <dbReference type="ARBA" id="ARBA00022576"/>
    </source>
</evidence>